<evidence type="ECO:0000313" key="2">
    <source>
        <dbReference type="Proteomes" id="UP000197138"/>
    </source>
</evidence>
<name>A0A218X5P2_PUNGR</name>
<dbReference type="Proteomes" id="UP000197138">
    <property type="component" value="Unassembled WGS sequence"/>
</dbReference>
<dbReference type="AlphaFoldDB" id="A0A218X5P2"/>
<evidence type="ECO:0000313" key="1">
    <source>
        <dbReference type="EMBL" id="OWM80233.1"/>
    </source>
</evidence>
<dbReference type="EMBL" id="MTKT01002242">
    <property type="protein sequence ID" value="OWM80233.1"/>
    <property type="molecule type" value="Genomic_DNA"/>
</dbReference>
<sequence length="282" mass="31146">MLRKFAETARSCFLRTFPDCLPVLVYFLASQVHRACSLVLLATLPVLLTRTSLLSGIESSPSLLARATCDFAGSAHPCEFTFTLHKYAEPARSCFLQPCRVWSPVRVHFHASQVRRACSVVLLMTLPDMHTCASLLSYFASSPSLLARASGEFVGSAPRCEFTFMLRMSAEPADSCFLRPCPICTPVRVYFHASQVRRVCSLVLLSTFPGLLALASLHSCYASSQSLLARASGDIVGSGPPCEFTFMLRKFAEPAGSCFFRPHRVCLPVRIYFHVSQVRRAC</sequence>
<accession>A0A218X5P2</accession>
<protein>
    <submittedName>
        <fullName evidence="1">Uncharacterized protein</fullName>
    </submittedName>
</protein>
<gene>
    <name evidence="1" type="ORF">CDL15_Pgr029165</name>
</gene>
<reference evidence="2" key="1">
    <citation type="journal article" date="2017" name="Plant J.">
        <title>The pomegranate (Punica granatum L.) genome and the genomics of punicalagin biosynthesis.</title>
        <authorList>
            <person name="Qin G."/>
            <person name="Xu C."/>
            <person name="Ming R."/>
            <person name="Tang H."/>
            <person name="Guyot R."/>
            <person name="Kramer E.M."/>
            <person name="Hu Y."/>
            <person name="Yi X."/>
            <person name="Qi Y."/>
            <person name="Xu X."/>
            <person name="Gao Z."/>
            <person name="Pan H."/>
            <person name="Jian J."/>
            <person name="Tian Y."/>
            <person name="Yue Z."/>
            <person name="Xu Y."/>
        </authorList>
    </citation>
    <scope>NUCLEOTIDE SEQUENCE [LARGE SCALE GENOMIC DNA]</scope>
    <source>
        <strain evidence="2">cv. Dabenzi</strain>
    </source>
</reference>
<proteinExistence type="predicted"/>
<organism evidence="1 2">
    <name type="scientific">Punica granatum</name>
    <name type="common">Pomegranate</name>
    <dbReference type="NCBI Taxonomy" id="22663"/>
    <lineage>
        <taxon>Eukaryota</taxon>
        <taxon>Viridiplantae</taxon>
        <taxon>Streptophyta</taxon>
        <taxon>Embryophyta</taxon>
        <taxon>Tracheophyta</taxon>
        <taxon>Spermatophyta</taxon>
        <taxon>Magnoliopsida</taxon>
        <taxon>eudicotyledons</taxon>
        <taxon>Gunneridae</taxon>
        <taxon>Pentapetalae</taxon>
        <taxon>rosids</taxon>
        <taxon>malvids</taxon>
        <taxon>Myrtales</taxon>
        <taxon>Lythraceae</taxon>
        <taxon>Punica</taxon>
    </lineage>
</organism>
<comment type="caution">
    <text evidence="1">The sequence shown here is derived from an EMBL/GenBank/DDBJ whole genome shotgun (WGS) entry which is preliminary data.</text>
</comment>